<name>A0A2R6S5N0_9APHY</name>
<dbReference type="EMBL" id="MLYV02000035">
    <property type="protein sequence ID" value="PSS37572.1"/>
    <property type="molecule type" value="Genomic_DNA"/>
</dbReference>
<organism evidence="1 2">
    <name type="scientific">Hermanssonia centrifuga</name>
    <dbReference type="NCBI Taxonomy" id="98765"/>
    <lineage>
        <taxon>Eukaryota</taxon>
        <taxon>Fungi</taxon>
        <taxon>Dikarya</taxon>
        <taxon>Basidiomycota</taxon>
        <taxon>Agaricomycotina</taxon>
        <taxon>Agaricomycetes</taxon>
        <taxon>Polyporales</taxon>
        <taxon>Meruliaceae</taxon>
        <taxon>Hermanssonia</taxon>
    </lineage>
</organism>
<evidence type="ECO:0000313" key="2">
    <source>
        <dbReference type="Proteomes" id="UP000186601"/>
    </source>
</evidence>
<proteinExistence type="predicted"/>
<reference evidence="1 2" key="1">
    <citation type="submission" date="2018-02" db="EMBL/GenBank/DDBJ databases">
        <title>Genome sequence of the basidiomycete white-rot fungus Phlebia centrifuga.</title>
        <authorList>
            <person name="Granchi Z."/>
            <person name="Peng M."/>
            <person name="de Vries R.P."/>
            <person name="Hilden K."/>
            <person name="Makela M.R."/>
            <person name="Grigoriev I."/>
            <person name="Riley R."/>
        </authorList>
    </citation>
    <scope>NUCLEOTIDE SEQUENCE [LARGE SCALE GENOMIC DNA]</scope>
    <source>
        <strain evidence="1 2">FBCC195</strain>
    </source>
</reference>
<dbReference type="AlphaFoldDB" id="A0A2R6S5N0"/>
<protein>
    <submittedName>
        <fullName evidence="1">Uncharacterized protein</fullName>
    </submittedName>
</protein>
<dbReference type="STRING" id="98765.A0A2R6S5N0"/>
<keyword evidence="2" id="KW-1185">Reference proteome</keyword>
<dbReference type="Proteomes" id="UP000186601">
    <property type="component" value="Unassembled WGS sequence"/>
</dbReference>
<evidence type="ECO:0000313" key="1">
    <source>
        <dbReference type="EMBL" id="PSS37572.1"/>
    </source>
</evidence>
<accession>A0A2R6S5N0</accession>
<sequence length="300" mass="33448">MSPTWSCTPAIGNTLGFISPRQAIRAVWNVQPWHTRHSTEETRNFVADKLRVVLQGGQVDSSSPPSIDDDRVQSINSAAIRHFIHAFRRHAVTNQIALTHPYIPVVSHSSIFPLYNPAALDILVFWEIPSQGRSGHLLVSGLNLGAIHAPLKEIIEEAEGAKVKRNMYAETERERKDILQAVRNCEWNAEMDPVTVAVKEGFVVEHDFSKGSLFPPSYTGRLTHRLQLEPCENSTLHVALLISKPGSYALNSWRVQSEVGELSSRSVEFDAHGWRARHRYEQGPPTGDHASVTVKAISES</sequence>
<dbReference type="OrthoDB" id="203724at2759"/>
<comment type="caution">
    <text evidence="1">The sequence shown here is derived from an EMBL/GenBank/DDBJ whole genome shotgun (WGS) entry which is preliminary data.</text>
</comment>
<gene>
    <name evidence="1" type="ORF">PHLCEN_2v588</name>
</gene>